<feature type="compositionally biased region" description="Basic and acidic residues" evidence="1">
    <location>
        <begin position="23"/>
        <end position="32"/>
    </location>
</feature>
<organism evidence="2 3">
    <name type="scientific">Brassica cretica</name>
    <name type="common">Mustard</name>
    <dbReference type="NCBI Taxonomy" id="69181"/>
    <lineage>
        <taxon>Eukaryota</taxon>
        <taxon>Viridiplantae</taxon>
        <taxon>Streptophyta</taxon>
        <taxon>Embryophyta</taxon>
        <taxon>Tracheophyta</taxon>
        <taxon>Spermatophyta</taxon>
        <taxon>Magnoliopsida</taxon>
        <taxon>eudicotyledons</taxon>
        <taxon>Gunneridae</taxon>
        <taxon>Pentapetalae</taxon>
        <taxon>rosids</taxon>
        <taxon>malvids</taxon>
        <taxon>Brassicales</taxon>
        <taxon>Brassicaceae</taxon>
        <taxon>Brassiceae</taxon>
        <taxon>Brassica</taxon>
    </lineage>
</organism>
<accession>A0A8S9RUL8</accession>
<evidence type="ECO:0000313" key="2">
    <source>
        <dbReference type="EMBL" id="KAF3585035.1"/>
    </source>
</evidence>
<reference evidence="2" key="1">
    <citation type="submission" date="2019-12" db="EMBL/GenBank/DDBJ databases">
        <title>Genome sequencing and annotation of Brassica cretica.</title>
        <authorList>
            <person name="Studholme D.J."/>
            <person name="Sarris P."/>
        </authorList>
    </citation>
    <scope>NUCLEOTIDE SEQUENCE</scope>
    <source>
        <strain evidence="2">PFS-109/04</strain>
        <tissue evidence="2">Leaf</tissue>
    </source>
</reference>
<proteinExistence type="predicted"/>
<comment type="caution">
    <text evidence="2">The sequence shown here is derived from an EMBL/GenBank/DDBJ whole genome shotgun (WGS) entry which is preliminary data.</text>
</comment>
<evidence type="ECO:0000313" key="3">
    <source>
        <dbReference type="Proteomes" id="UP000712600"/>
    </source>
</evidence>
<protein>
    <submittedName>
        <fullName evidence="2">Uncharacterized protein</fullName>
    </submittedName>
</protein>
<sequence>MTDLLENVFLSHKIRERNSQYGRQEEREDLGHKLLPAPTAGSNMVWREKRNSQISPQRSPPPDALHTLMSIEHEHTSEEPKSLERNLANYDFPPLPHIPTTKEVMQELVDVSIQYTNSEDPVKREARR</sequence>
<name>A0A8S9RUL8_BRACR</name>
<gene>
    <name evidence="2" type="ORF">F2Q69_00030318</name>
</gene>
<feature type="region of interest" description="Disordered" evidence="1">
    <location>
        <begin position="20"/>
        <end position="44"/>
    </location>
</feature>
<evidence type="ECO:0000256" key="1">
    <source>
        <dbReference type="SAM" id="MobiDB-lite"/>
    </source>
</evidence>
<dbReference type="EMBL" id="QGKX02000088">
    <property type="protein sequence ID" value="KAF3585035.1"/>
    <property type="molecule type" value="Genomic_DNA"/>
</dbReference>
<dbReference type="AlphaFoldDB" id="A0A8S9RUL8"/>
<dbReference type="Proteomes" id="UP000712600">
    <property type="component" value="Unassembled WGS sequence"/>
</dbReference>